<evidence type="ECO:0000313" key="2">
    <source>
        <dbReference type="EMBL" id="RAW17864.1"/>
    </source>
</evidence>
<dbReference type="Proteomes" id="UP000250462">
    <property type="component" value="Unassembled WGS sequence"/>
</dbReference>
<reference evidence="2 3" key="1">
    <citation type="submission" date="2018-06" db="EMBL/GenBank/DDBJ databases">
        <title>Phytoactinopolyspora halophila sp. nov., a novel halophilic actinomycete isolated from a saline soil in China.</title>
        <authorList>
            <person name="Tang S.-K."/>
        </authorList>
    </citation>
    <scope>NUCLEOTIDE SEQUENCE [LARGE SCALE GENOMIC DNA]</scope>
    <source>
        <strain evidence="2 3">YIM 96934</strain>
    </source>
</reference>
<dbReference type="PANTHER" id="PTHR42928">
    <property type="entry name" value="TRICARBOXYLATE-BINDING PROTEIN"/>
    <property type="match status" value="1"/>
</dbReference>
<name>A0A329QZM9_9ACTN</name>
<dbReference type="Gene3D" id="3.40.190.150">
    <property type="entry name" value="Bordetella uptake gene, domain 1"/>
    <property type="match status" value="1"/>
</dbReference>
<dbReference type="AlphaFoldDB" id="A0A329QZM9"/>
<evidence type="ECO:0000256" key="1">
    <source>
        <dbReference type="ARBA" id="ARBA00006987"/>
    </source>
</evidence>
<dbReference type="Pfam" id="PF03401">
    <property type="entry name" value="TctC"/>
    <property type="match status" value="1"/>
</dbReference>
<proteinExistence type="inferred from homology"/>
<evidence type="ECO:0000313" key="3">
    <source>
        <dbReference type="Proteomes" id="UP000250462"/>
    </source>
</evidence>
<protein>
    <recommendedName>
        <fullName evidence="4">Tripartite tricarboxylate transporter substrate binding protein</fullName>
    </recommendedName>
</protein>
<comment type="caution">
    <text evidence="2">The sequence shown here is derived from an EMBL/GenBank/DDBJ whole genome shotgun (WGS) entry which is preliminary data.</text>
</comment>
<comment type="similarity">
    <text evidence="1">Belongs to the UPF0065 (bug) family.</text>
</comment>
<dbReference type="EMBL" id="QMIG01000002">
    <property type="protein sequence ID" value="RAW17864.1"/>
    <property type="molecule type" value="Genomic_DNA"/>
</dbReference>
<organism evidence="2 3">
    <name type="scientific">Phytoactinopolyspora halophila</name>
    <dbReference type="NCBI Taxonomy" id="1981511"/>
    <lineage>
        <taxon>Bacteria</taxon>
        <taxon>Bacillati</taxon>
        <taxon>Actinomycetota</taxon>
        <taxon>Actinomycetes</taxon>
        <taxon>Jiangellales</taxon>
        <taxon>Jiangellaceae</taxon>
        <taxon>Phytoactinopolyspora</taxon>
    </lineage>
</organism>
<evidence type="ECO:0008006" key="4">
    <source>
        <dbReference type="Google" id="ProtNLM"/>
    </source>
</evidence>
<keyword evidence="3" id="KW-1185">Reference proteome</keyword>
<dbReference type="Gene3D" id="3.40.190.10">
    <property type="entry name" value="Periplasmic binding protein-like II"/>
    <property type="match status" value="1"/>
</dbReference>
<dbReference type="InterPro" id="IPR042100">
    <property type="entry name" value="Bug_dom1"/>
</dbReference>
<accession>A0A329QZM9</accession>
<dbReference type="InterPro" id="IPR005064">
    <property type="entry name" value="BUG"/>
</dbReference>
<sequence length="382" mass="40469">MIQSTRYDMLPAAEWSGDQRVGVGGLVVSTCRDLTRAANESARGMETEEGGLTMRWSAVKRAIMAMPLFALLVTACSESGSEDSALDCGAFEFIIPYAPGGGSDQQFRRLQESLEESLGASINPVYMEGADGALGWKNLADAEPDGCTVGNVVSPNIMELTILGEEVGFHGMEDFEYIAWTETTPNAVAVAQDSPYETIDDYIQEAEANPGDLTIAGVGDTIAIGEILAGTGVDLSYVPVSGGVGSIVPQLQGGHVDAAIFGARHVMQHQDQMRALAITGSESSPVLEDVPTFEEAGYDGINLTSSWGIAGPAGMPDEAIAEWNEAILTAMDDEAVHDALLEEALTPLEQDVDEALAFSEELFEAAEDAAPHADEIEQLDEE</sequence>
<dbReference type="CDD" id="cd07012">
    <property type="entry name" value="PBP2_Bug_TTT"/>
    <property type="match status" value="1"/>
</dbReference>
<dbReference type="PANTHER" id="PTHR42928:SF5">
    <property type="entry name" value="BLR1237 PROTEIN"/>
    <property type="match status" value="1"/>
</dbReference>
<gene>
    <name evidence="2" type="ORF">DPM12_03150</name>
</gene>